<dbReference type="EMBL" id="CP144746">
    <property type="protein sequence ID" value="WVZ59400.1"/>
    <property type="molecule type" value="Genomic_DNA"/>
</dbReference>
<keyword evidence="3" id="KW-1185">Reference proteome</keyword>
<organism evidence="2 3">
    <name type="scientific">Paspalum notatum var. saurae</name>
    <dbReference type="NCBI Taxonomy" id="547442"/>
    <lineage>
        <taxon>Eukaryota</taxon>
        <taxon>Viridiplantae</taxon>
        <taxon>Streptophyta</taxon>
        <taxon>Embryophyta</taxon>
        <taxon>Tracheophyta</taxon>
        <taxon>Spermatophyta</taxon>
        <taxon>Magnoliopsida</taxon>
        <taxon>Liliopsida</taxon>
        <taxon>Poales</taxon>
        <taxon>Poaceae</taxon>
        <taxon>PACMAD clade</taxon>
        <taxon>Panicoideae</taxon>
        <taxon>Andropogonodae</taxon>
        <taxon>Paspaleae</taxon>
        <taxon>Paspalinae</taxon>
        <taxon>Paspalum</taxon>
    </lineage>
</organism>
<feature type="region of interest" description="Disordered" evidence="1">
    <location>
        <begin position="1"/>
        <end position="77"/>
    </location>
</feature>
<feature type="region of interest" description="Disordered" evidence="1">
    <location>
        <begin position="117"/>
        <end position="140"/>
    </location>
</feature>
<proteinExistence type="predicted"/>
<name>A0AAQ3SRE6_PASNO</name>
<gene>
    <name evidence="2" type="ORF">U9M48_009546</name>
</gene>
<dbReference type="AlphaFoldDB" id="A0AAQ3SRE6"/>
<sequence length="214" mass="23582">MGDRKGKERMSGYGYEYGESSRARRLRTKGTYGGEHGNRSEGASGTLLRIIGEPENSGPSAPVASHPQGRQEPPPPKVCPACNKSQFSEGPFSNDTICVTCAVEKILGGVSLDRHQPLLLPPQHQQPEGPPRPQEEPAVQLERHPGLHPPRRAHPEAVQYLPLGPDRGWCPLCRLYRAPTRLHPSADDCQCSTCLLKRRLVCLECSISHAFRGW</sequence>
<reference evidence="2 3" key="1">
    <citation type="submission" date="2024-02" db="EMBL/GenBank/DDBJ databases">
        <title>High-quality chromosome-scale genome assembly of Pensacola bahiagrass (Paspalum notatum Flugge var. saurae).</title>
        <authorList>
            <person name="Vega J.M."/>
            <person name="Podio M."/>
            <person name="Orjuela J."/>
            <person name="Siena L.A."/>
            <person name="Pessino S.C."/>
            <person name="Combes M.C."/>
            <person name="Mariac C."/>
            <person name="Albertini E."/>
            <person name="Pupilli F."/>
            <person name="Ortiz J.P.A."/>
            <person name="Leblanc O."/>
        </authorList>
    </citation>
    <scope>NUCLEOTIDE SEQUENCE [LARGE SCALE GENOMIC DNA]</scope>
    <source>
        <strain evidence="2">R1</strain>
        <tissue evidence="2">Leaf</tissue>
    </source>
</reference>
<protein>
    <submittedName>
        <fullName evidence="2">Uncharacterized protein</fullName>
    </submittedName>
</protein>
<dbReference type="Proteomes" id="UP001341281">
    <property type="component" value="Chromosome 02"/>
</dbReference>
<feature type="compositionally biased region" description="Basic and acidic residues" evidence="1">
    <location>
        <begin position="1"/>
        <end position="10"/>
    </location>
</feature>
<evidence type="ECO:0000256" key="1">
    <source>
        <dbReference type="SAM" id="MobiDB-lite"/>
    </source>
</evidence>
<accession>A0AAQ3SRE6</accession>
<feature type="compositionally biased region" description="Low complexity" evidence="1">
    <location>
        <begin position="117"/>
        <end position="127"/>
    </location>
</feature>
<evidence type="ECO:0000313" key="3">
    <source>
        <dbReference type="Proteomes" id="UP001341281"/>
    </source>
</evidence>
<evidence type="ECO:0000313" key="2">
    <source>
        <dbReference type="EMBL" id="WVZ59400.1"/>
    </source>
</evidence>